<name>A0A397SGD5_9GLOM</name>
<dbReference type="Proteomes" id="UP000265703">
    <property type="component" value="Unassembled WGS sequence"/>
</dbReference>
<evidence type="ECO:0000313" key="5">
    <source>
        <dbReference type="Proteomes" id="UP000265703"/>
    </source>
</evidence>
<dbReference type="Gene3D" id="3.30.70.330">
    <property type="match status" value="1"/>
</dbReference>
<keyword evidence="1" id="KW-0863">Zinc-finger</keyword>
<reference evidence="4 5" key="1">
    <citation type="submission" date="2018-06" db="EMBL/GenBank/DDBJ databases">
        <title>Comparative genomics reveals the genomic features of Rhizophagus irregularis, R. cerebriforme, R. diaphanum and Gigaspora rosea, and their symbiotic lifestyle signature.</title>
        <authorList>
            <person name="Morin E."/>
            <person name="San Clemente H."/>
            <person name="Chen E.C.H."/>
            <person name="De La Providencia I."/>
            <person name="Hainaut M."/>
            <person name="Kuo A."/>
            <person name="Kohler A."/>
            <person name="Murat C."/>
            <person name="Tang N."/>
            <person name="Roy S."/>
            <person name="Loubradou J."/>
            <person name="Henrissat B."/>
            <person name="Grigoriev I.V."/>
            <person name="Corradi N."/>
            <person name="Roux C."/>
            <person name="Martin F.M."/>
        </authorList>
    </citation>
    <scope>NUCLEOTIDE SEQUENCE [LARGE SCALE GENOMIC DNA]</scope>
    <source>
        <strain evidence="4 5">DAOM 227022</strain>
    </source>
</reference>
<evidence type="ECO:0000313" key="4">
    <source>
        <dbReference type="EMBL" id="RIA83766.1"/>
    </source>
</evidence>
<dbReference type="AlphaFoldDB" id="A0A397SGD5"/>
<comment type="caution">
    <text evidence="4">The sequence shown here is derived from an EMBL/GenBank/DDBJ whole genome shotgun (WGS) entry which is preliminary data.</text>
</comment>
<dbReference type="InterPro" id="IPR001878">
    <property type="entry name" value="Znf_CCHC"/>
</dbReference>
<evidence type="ECO:0000259" key="3">
    <source>
        <dbReference type="PROSITE" id="PS50158"/>
    </source>
</evidence>
<feature type="region of interest" description="Disordered" evidence="2">
    <location>
        <begin position="264"/>
        <end position="312"/>
    </location>
</feature>
<organism evidence="4 5">
    <name type="scientific">Glomus cerebriforme</name>
    <dbReference type="NCBI Taxonomy" id="658196"/>
    <lineage>
        <taxon>Eukaryota</taxon>
        <taxon>Fungi</taxon>
        <taxon>Fungi incertae sedis</taxon>
        <taxon>Mucoromycota</taxon>
        <taxon>Glomeromycotina</taxon>
        <taxon>Glomeromycetes</taxon>
        <taxon>Glomerales</taxon>
        <taxon>Glomeraceae</taxon>
        <taxon>Glomus</taxon>
    </lineage>
</organism>
<gene>
    <name evidence="4" type="ORF">C1645_742829</name>
</gene>
<keyword evidence="5" id="KW-1185">Reference proteome</keyword>
<accession>A0A397SGD5</accession>
<feature type="compositionally biased region" description="Basic and acidic residues" evidence="2">
    <location>
        <begin position="279"/>
        <end position="289"/>
    </location>
</feature>
<sequence length="357" mass="40836">MITTARRTNHCTIAPYNNVKGNAPRSKIQNLTKIFAKFSTYMGAAVRIIKKLNKGKYMCIFFLDEKDLLDAIKVLITKSSMKVHTVCASLSRFSEIESIKLVTRGLFQHAFLVYKSVISATSFVTYWGTYILRDAVRVFPKFLTDEQRQLRKKFGCKLTSLPNNIQAHDLHDILRTMNAKSIFIPRNPVSYKPLNFAYINYKSEDARQIAMKTNYKVNGQDLFWCTENARTCNRCGSPSHLFNECPIRKQDSKKQQLNKLYNHYRPAQHRKPKSYADATKAHKDDKSHECNPSNEKCTSKQPESLSPHARELRAKTSTIPFISDPVIENTASSSISLIESHENPVDIEALKKESSET</sequence>
<dbReference type="PROSITE" id="PS50158">
    <property type="entry name" value="ZF_CCHC"/>
    <property type="match status" value="1"/>
</dbReference>
<keyword evidence="1" id="KW-0479">Metal-binding</keyword>
<dbReference type="InterPro" id="IPR035979">
    <property type="entry name" value="RBD_domain_sf"/>
</dbReference>
<dbReference type="GO" id="GO:0008270">
    <property type="term" value="F:zinc ion binding"/>
    <property type="evidence" value="ECO:0007669"/>
    <property type="project" value="UniProtKB-KW"/>
</dbReference>
<dbReference type="EMBL" id="QKYT01000543">
    <property type="protein sequence ID" value="RIA83766.1"/>
    <property type="molecule type" value="Genomic_DNA"/>
</dbReference>
<dbReference type="STRING" id="658196.A0A397SGD5"/>
<proteinExistence type="predicted"/>
<evidence type="ECO:0000256" key="1">
    <source>
        <dbReference type="PROSITE-ProRule" id="PRU00047"/>
    </source>
</evidence>
<keyword evidence="1" id="KW-0862">Zinc</keyword>
<dbReference type="GO" id="GO:0003676">
    <property type="term" value="F:nucleic acid binding"/>
    <property type="evidence" value="ECO:0007669"/>
    <property type="project" value="InterPro"/>
</dbReference>
<protein>
    <recommendedName>
        <fullName evidence="3">CCHC-type domain-containing protein</fullName>
    </recommendedName>
</protein>
<dbReference type="SUPFAM" id="SSF54928">
    <property type="entry name" value="RNA-binding domain, RBD"/>
    <property type="match status" value="1"/>
</dbReference>
<dbReference type="InterPro" id="IPR012677">
    <property type="entry name" value="Nucleotide-bd_a/b_plait_sf"/>
</dbReference>
<feature type="compositionally biased region" description="Polar residues" evidence="2">
    <location>
        <begin position="290"/>
        <end position="304"/>
    </location>
</feature>
<feature type="domain" description="CCHC-type" evidence="3">
    <location>
        <begin position="232"/>
        <end position="246"/>
    </location>
</feature>
<evidence type="ECO:0000256" key="2">
    <source>
        <dbReference type="SAM" id="MobiDB-lite"/>
    </source>
</evidence>
<dbReference type="OrthoDB" id="2332645at2759"/>